<protein>
    <submittedName>
        <fullName evidence="1">Uncharacterized protein</fullName>
    </submittedName>
</protein>
<dbReference type="EMBL" id="VIFM01000333">
    <property type="protein sequence ID" value="TQF09550.1"/>
    <property type="molecule type" value="Genomic_DNA"/>
</dbReference>
<evidence type="ECO:0000313" key="2">
    <source>
        <dbReference type="Proteomes" id="UP000315369"/>
    </source>
</evidence>
<reference evidence="1 2" key="1">
    <citation type="submission" date="2019-06" db="EMBL/GenBank/DDBJ databases">
        <authorList>
            <person name="Livingstone P."/>
            <person name="Whitworth D."/>
        </authorList>
    </citation>
    <scope>NUCLEOTIDE SEQUENCE [LARGE SCALE GENOMIC DNA]</scope>
    <source>
        <strain evidence="1 2">AM401</strain>
    </source>
</reference>
<dbReference type="RefSeq" id="WP_141648619.1">
    <property type="nucleotide sequence ID" value="NZ_VIFM01000333.1"/>
</dbReference>
<gene>
    <name evidence="1" type="ORF">FJV41_43990</name>
</gene>
<accession>A0A540WKJ4</accession>
<organism evidence="1 2">
    <name type="scientific">Myxococcus llanfairpwllgwyngyllgogerychwyrndrobwllllantysiliogogogochensis</name>
    <dbReference type="NCBI Taxonomy" id="2590453"/>
    <lineage>
        <taxon>Bacteria</taxon>
        <taxon>Pseudomonadati</taxon>
        <taxon>Myxococcota</taxon>
        <taxon>Myxococcia</taxon>
        <taxon>Myxococcales</taxon>
        <taxon>Cystobacterineae</taxon>
        <taxon>Myxococcaceae</taxon>
        <taxon>Myxococcus</taxon>
    </lineage>
</organism>
<dbReference type="AlphaFoldDB" id="A0A540WKJ4"/>
<proteinExistence type="predicted"/>
<dbReference type="OrthoDB" id="5383152at2"/>
<evidence type="ECO:0000313" key="1">
    <source>
        <dbReference type="EMBL" id="TQF09550.1"/>
    </source>
</evidence>
<sequence>MALSPDDYARRDVSSALHAKLHVQLEVDRVKLPPVTPGEAVVEGRIARIFRGDPARLSTPVSFEVACYRKGDMLPPSGIRWRLVKDLEHARYIEIYLDTNAVGVMDAGPGIAVLEALSDTPQFVFSDIEEEDE</sequence>
<dbReference type="Proteomes" id="UP000315369">
    <property type="component" value="Unassembled WGS sequence"/>
</dbReference>
<keyword evidence="2" id="KW-1185">Reference proteome</keyword>
<name>A0A540WKJ4_9BACT</name>
<comment type="caution">
    <text evidence="1">The sequence shown here is derived from an EMBL/GenBank/DDBJ whole genome shotgun (WGS) entry which is preliminary data.</text>
</comment>